<dbReference type="EnsemblPlants" id="QL03p060899:mrna">
    <property type="protein sequence ID" value="QL03p060899:mrna"/>
    <property type="gene ID" value="QL03p060899"/>
</dbReference>
<dbReference type="InParanoid" id="A0A7N2LB64"/>
<name>A0A7N2LB64_QUELO</name>
<feature type="region of interest" description="Disordered" evidence="1">
    <location>
        <begin position="199"/>
        <end position="233"/>
    </location>
</feature>
<organism evidence="2 3">
    <name type="scientific">Quercus lobata</name>
    <name type="common">Valley oak</name>
    <dbReference type="NCBI Taxonomy" id="97700"/>
    <lineage>
        <taxon>Eukaryota</taxon>
        <taxon>Viridiplantae</taxon>
        <taxon>Streptophyta</taxon>
        <taxon>Embryophyta</taxon>
        <taxon>Tracheophyta</taxon>
        <taxon>Spermatophyta</taxon>
        <taxon>Magnoliopsida</taxon>
        <taxon>eudicotyledons</taxon>
        <taxon>Gunneridae</taxon>
        <taxon>Pentapetalae</taxon>
        <taxon>rosids</taxon>
        <taxon>fabids</taxon>
        <taxon>Fagales</taxon>
        <taxon>Fagaceae</taxon>
        <taxon>Quercus</taxon>
    </lineage>
</organism>
<dbReference type="AlphaFoldDB" id="A0A7N2LB64"/>
<evidence type="ECO:0000256" key="1">
    <source>
        <dbReference type="SAM" id="MobiDB-lite"/>
    </source>
</evidence>
<dbReference type="Gramene" id="QL03p060899:mrna">
    <property type="protein sequence ID" value="QL03p060899:mrna"/>
    <property type="gene ID" value="QL03p060899"/>
</dbReference>
<protein>
    <submittedName>
        <fullName evidence="2">Uncharacterized protein</fullName>
    </submittedName>
</protein>
<reference evidence="2" key="2">
    <citation type="submission" date="2021-01" db="UniProtKB">
        <authorList>
            <consortium name="EnsemblPlants"/>
        </authorList>
    </citation>
    <scope>IDENTIFICATION</scope>
</reference>
<evidence type="ECO:0000313" key="3">
    <source>
        <dbReference type="Proteomes" id="UP000594261"/>
    </source>
</evidence>
<dbReference type="Proteomes" id="UP000594261">
    <property type="component" value="Chromosome 3"/>
</dbReference>
<dbReference type="EMBL" id="LRBV02000003">
    <property type="status" value="NOT_ANNOTATED_CDS"/>
    <property type="molecule type" value="Genomic_DNA"/>
</dbReference>
<reference evidence="2 3" key="1">
    <citation type="journal article" date="2016" name="G3 (Bethesda)">
        <title>First Draft Assembly and Annotation of the Genome of a California Endemic Oak Quercus lobata Nee (Fagaceae).</title>
        <authorList>
            <person name="Sork V.L."/>
            <person name="Fitz-Gibbon S.T."/>
            <person name="Puiu D."/>
            <person name="Crepeau M."/>
            <person name="Gugger P.F."/>
            <person name="Sherman R."/>
            <person name="Stevens K."/>
            <person name="Langley C.H."/>
            <person name="Pellegrini M."/>
            <person name="Salzberg S.L."/>
        </authorList>
    </citation>
    <scope>NUCLEOTIDE SEQUENCE [LARGE SCALE GENOMIC DNA]</scope>
    <source>
        <strain evidence="2 3">cv. SW786</strain>
    </source>
</reference>
<dbReference type="SUPFAM" id="SSF81995">
    <property type="entry name" value="beta-sandwich domain of Sec23/24"/>
    <property type="match status" value="1"/>
</dbReference>
<evidence type="ECO:0000313" key="2">
    <source>
        <dbReference type="EnsemblPlants" id="QL03p060899:mrna"/>
    </source>
</evidence>
<accession>A0A7N2LB64</accession>
<dbReference type="Gene3D" id="2.60.40.1670">
    <property type="entry name" value="beta-sandwich domain of Sec23/24"/>
    <property type="match status" value="1"/>
</dbReference>
<sequence length="233" mass="24956">MLEMANANPEGIVEVRMSWNVWPRTKVEASKCVIPLAASISPIRPHLDIPTLRFAAKPMPLHKGSIVAPEGKLGSRWRGFGIHMGKTLVPIQQGILGNQKGISKAVIVVMEKTWKNGGGIRCVYLRFESGKEGNWGMISSKVGEVGSYSFNPTGTEPATTVLPKDNGLKSKLSSLPKDSGLKPKWVVWKPIGGGFPTPFTPATLSGSDLEEGEVVSVASTNSSEPLDHVSDDG</sequence>
<keyword evidence="3" id="KW-1185">Reference proteome</keyword>
<proteinExistence type="predicted"/>